<name>A0ABN9XYJ1_9DINO</name>
<sequence>MWKTCVGMTGKGKGKGGNKSTKGQHFGRAGVDALECAKLELSGIAIEAGDPAALVDVLEEIPNDLRDVSEDVDEVEGGEGISVGTYNLLHPIYAENYSEVEGVVQDSGCSNWLQRAPAIATLLRDGNLDVYFLQEVGLKEIVDLRRLLGGQSPPKKTEGTVVGYVFDMGFYDCVHFTHPSRAANDGVAVLVHRGRLKLLNQQAVPFLGKGVGDALSGEPYMCAALALAEDAWGQRVVFVSTHFYEQKGGETPGCLAHAPRTFASRS</sequence>
<proteinExistence type="predicted"/>
<evidence type="ECO:0000313" key="2">
    <source>
        <dbReference type="EMBL" id="CAK0905209.1"/>
    </source>
</evidence>
<evidence type="ECO:0008006" key="4">
    <source>
        <dbReference type="Google" id="ProtNLM"/>
    </source>
</evidence>
<evidence type="ECO:0000256" key="1">
    <source>
        <dbReference type="SAM" id="MobiDB-lite"/>
    </source>
</evidence>
<organism evidence="2 3">
    <name type="scientific">Prorocentrum cordatum</name>
    <dbReference type="NCBI Taxonomy" id="2364126"/>
    <lineage>
        <taxon>Eukaryota</taxon>
        <taxon>Sar</taxon>
        <taxon>Alveolata</taxon>
        <taxon>Dinophyceae</taxon>
        <taxon>Prorocentrales</taxon>
        <taxon>Prorocentraceae</taxon>
        <taxon>Prorocentrum</taxon>
    </lineage>
</organism>
<accession>A0ABN9XYJ1</accession>
<gene>
    <name evidence="2" type="ORF">PCOR1329_LOCUS80966</name>
</gene>
<dbReference type="Proteomes" id="UP001189429">
    <property type="component" value="Unassembled WGS sequence"/>
</dbReference>
<feature type="region of interest" description="Disordered" evidence="1">
    <location>
        <begin position="1"/>
        <end position="24"/>
    </location>
</feature>
<evidence type="ECO:0000313" key="3">
    <source>
        <dbReference type="Proteomes" id="UP001189429"/>
    </source>
</evidence>
<keyword evidence="3" id="KW-1185">Reference proteome</keyword>
<dbReference type="InterPro" id="IPR036691">
    <property type="entry name" value="Endo/exonu/phosph_ase_sf"/>
</dbReference>
<dbReference type="Gene3D" id="3.60.10.10">
    <property type="entry name" value="Endonuclease/exonuclease/phosphatase"/>
    <property type="match status" value="1"/>
</dbReference>
<dbReference type="SUPFAM" id="SSF56219">
    <property type="entry name" value="DNase I-like"/>
    <property type="match status" value="1"/>
</dbReference>
<reference evidence="2" key="1">
    <citation type="submission" date="2023-10" db="EMBL/GenBank/DDBJ databases">
        <authorList>
            <person name="Chen Y."/>
            <person name="Shah S."/>
            <person name="Dougan E. K."/>
            <person name="Thang M."/>
            <person name="Chan C."/>
        </authorList>
    </citation>
    <scope>NUCLEOTIDE SEQUENCE [LARGE SCALE GENOMIC DNA]</scope>
</reference>
<dbReference type="EMBL" id="CAUYUJ010021515">
    <property type="protein sequence ID" value="CAK0905209.1"/>
    <property type="molecule type" value="Genomic_DNA"/>
</dbReference>
<comment type="caution">
    <text evidence="2">The sequence shown here is derived from an EMBL/GenBank/DDBJ whole genome shotgun (WGS) entry which is preliminary data.</text>
</comment>
<protein>
    <recommendedName>
        <fullName evidence="4">Nocturnin</fullName>
    </recommendedName>
</protein>